<dbReference type="NCBIfam" id="TIGR01953">
    <property type="entry name" value="NusA"/>
    <property type="match status" value="1"/>
</dbReference>
<evidence type="ECO:0000259" key="8">
    <source>
        <dbReference type="PROSITE" id="PS50126"/>
    </source>
</evidence>
<evidence type="ECO:0000256" key="5">
    <source>
        <dbReference type="ARBA" id="ARBA00023015"/>
    </source>
</evidence>
<dbReference type="InterPro" id="IPR030842">
    <property type="entry name" value="TF_NusA_bacterial"/>
</dbReference>
<dbReference type="Gene3D" id="3.30.300.20">
    <property type="match status" value="2"/>
</dbReference>
<dbReference type="GO" id="GO:0003700">
    <property type="term" value="F:DNA-binding transcription factor activity"/>
    <property type="evidence" value="ECO:0007669"/>
    <property type="project" value="InterPro"/>
</dbReference>
<dbReference type="InterPro" id="IPR010213">
    <property type="entry name" value="TF_NusA"/>
</dbReference>
<dbReference type="RefSeq" id="WP_120798266.1">
    <property type="nucleotide sequence ID" value="NZ_RBXL01000001.1"/>
</dbReference>
<dbReference type="InterPro" id="IPR013735">
    <property type="entry name" value="TF_NusA_N"/>
</dbReference>
<dbReference type="GO" id="GO:0003723">
    <property type="term" value="F:RNA binding"/>
    <property type="evidence" value="ECO:0007669"/>
    <property type="project" value="UniProtKB-UniRule"/>
</dbReference>
<dbReference type="GO" id="GO:0005829">
    <property type="term" value="C:cytosol"/>
    <property type="evidence" value="ECO:0007669"/>
    <property type="project" value="TreeGrafter"/>
</dbReference>
<name>A0A495V9M4_9GAMM</name>
<evidence type="ECO:0000256" key="1">
    <source>
        <dbReference type="ARBA" id="ARBA00022472"/>
    </source>
</evidence>
<evidence type="ECO:0000256" key="4">
    <source>
        <dbReference type="ARBA" id="ARBA00022884"/>
    </source>
</evidence>
<organism evidence="9 10">
    <name type="scientific">Thiocapsa rosea</name>
    <dbReference type="NCBI Taxonomy" id="69360"/>
    <lineage>
        <taxon>Bacteria</taxon>
        <taxon>Pseudomonadati</taxon>
        <taxon>Pseudomonadota</taxon>
        <taxon>Gammaproteobacteria</taxon>
        <taxon>Chromatiales</taxon>
        <taxon>Chromatiaceae</taxon>
        <taxon>Thiocapsa</taxon>
    </lineage>
</organism>
<dbReference type="InterPro" id="IPR010995">
    <property type="entry name" value="DNA_repair_Rad51/TF_NusA_a-hlx"/>
</dbReference>
<evidence type="ECO:0000256" key="2">
    <source>
        <dbReference type="ARBA" id="ARBA00022490"/>
    </source>
</evidence>
<dbReference type="InterPro" id="IPR058582">
    <property type="entry name" value="KH_NusA_2nd"/>
</dbReference>
<dbReference type="PROSITE" id="PS50126">
    <property type="entry name" value="S1"/>
    <property type="match status" value="1"/>
</dbReference>
<dbReference type="PANTHER" id="PTHR22648:SF0">
    <property type="entry name" value="TRANSCRIPTION TERMINATION_ANTITERMINATION PROTEIN NUSA"/>
    <property type="match status" value="1"/>
</dbReference>
<dbReference type="NCBIfam" id="TIGR01954">
    <property type="entry name" value="nusA_Cterm_rpt"/>
    <property type="match status" value="2"/>
</dbReference>
<dbReference type="InterPro" id="IPR009019">
    <property type="entry name" value="KH_sf_prok-type"/>
</dbReference>
<sequence length="500" mass="54976">MSKEILLVVEAVSNEKDVPEGVIFEAIEAALASATRKKHGGEIDVRVAIDRKTGDYRSFRRWEIVPDPELGVLDAPSRQITESAAQILEPELGLGDFIEEEIDSELFGRIAAQTAKQVIVQKVREAERAKIVEAFGERKGQLVTGIVKKAERGTIMVDLGSNAEALVPRDHVIPRESVRPGDRLRGYLYDVRSEPKGPQLFVSRTAPELLIELFKLEVPEVGEGLIQILGAARDPGSRAKIAVRTTDPRIDPVGACVGMRGSRVQAVSNELNGERVDIILWDDNPAQYVINAMSPADVVSIVIDEEARSMDVAVKEENLAQAIGRNGQNVRLASQLTGWELNVMNEEDAAAKGEQEAVRSVQNFMEQLGVDENLAAILVEEGFSTVDEVAYVPLVEMQAIDELDDETIELLRERANDVLLTRAIATEEDGARDPEQGLLDMDGMDEPLAYALAERGVATVEDLAEQSVDDLLDIDGMDRERAARLIMKAREPWFADAPQE</sequence>
<evidence type="ECO:0000256" key="3">
    <source>
        <dbReference type="ARBA" id="ARBA00022814"/>
    </source>
</evidence>
<keyword evidence="2 7" id="KW-0963">Cytoplasm</keyword>
<dbReference type="SUPFAM" id="SSF50249">
    <property type="entry name" value="Nucleic acid-binding proteins"/>
    <property type="match status" value="1"/>
</dbReference>
<dbReference type="EMBL" id="RBXL01000001">
    <property type="protein sequence ID" value="RKT46101.1"/>
    <property type="molecule type" value="Genomic_DNA"/>
</dbReference>
<dbReference type="InterPro" id="IPR036555">
    <property type="entry name" value="NusA_N_sf"/>
</dbReference>
<dbReference type="InterPro" id="IPR015946">
    <property type="entry name" value="KH_dom-like_a/b"/>
</dbReference>
<keyword evidence="4 7" id="KW-0694">RNA-binding</keyword>
<comment type="function">
    <text evidence="7">Participates in both transcription termination and antitermination.</text>
</comment>
<comment type="similarity">
    <text evidence="7">Belongs to the NusA family.</text>
</comment>
<keyword evidence="5 7" id="KW-0805">Transcription regulation</keyword>
<dbReference type="GO" id="GO:0000166">
    <property type="term" value="F:nucleotide binding"/>
    <property type="evidence" value="ECO:0007669"/>
    <property type="project" value="InterPro"/>
</dbReference>
<dbReference type="SUPFAM" id="SSF54814">
    <property type="entry name" value="Prokaryotic type KH domain (KH-domain type II)"/>
    <property type="match status" value="2"/>
</dbReference>
<feature type="domain" description="S1 motif" evidence="8">
    <location>
        <begin position="140"/>
        <end position="205"/>
    </location>
</feature>
<dbReference type="Gene3D" id="2.40.50.140">
    <property type="entry name" value="Nucleic acid-binding proteins"/>
    <property type="match status" value="1"/>
</dbReference>
<keyword evidence="10" id="KW-1185">Reference proteome</keyword>
<dbReference type="SMART" id="SM00316">
    <property type="entry name" value="S1"/>
    <property type="match status" value="1"/>
</dbReference>
<keyword evidence="1 7" id="KW-0806">Transcription termination</keyword>
<dbReference type="Gene3D" id="1.10.150.20">
    <property type="entry name" value="5' to 3' exonuclease, C-terminal subdomain"/>
    <property type="match status" value="2"/>
</dbReference>
<comment type="subunit">
    <text evidence="7">Monomer. Binds directly to the core enzyme of the DNA-dependent RNA polymerase and to nascent RNA.</text>
</comment>
<evidence type="ECO:0000313" key="9">
    <source>
        <dbReference type="EMBL" id="RKT46101.1"/>
    </source>
</evidence>
<dbReference type="SMART" id="SM00322">
    <property type="entry name" value="KH"/>
    <property type="match status" value="2"/>
</dbReference>
<dbReference type="SUPFAM" id="SSF47794">
    <property type="entry name" value="Rad51 N-terminal domain-like"/>
    <property type="match status" value="2"/>
</dbReference>
<dbReference type="Pfam" id="PF08529">
    <property type="entry name" value="NusA_N"/>
    <property type="match status" value="1"/>
</dbReference>
<dbReference type="PANTHER" id="PTHR22648">
    <property type="entry name" value="TRANSCRIPTION TERMINATION FACTOR NUSA"/>
    <property type="match status" value="1"/>
</dbReference>
<dbReference type="FunFam" id="3.30.300.20:FF:000005">
    <property type="entry name" value="Transcription termination/antitermination protein NusA"/>
    <property type="match status" value="1"/>
</dbReference>
<dbReference type="CDD" id="cd04455">
    <property type="entry name" value="S1_NusA"/>
    <property type="match status" value="1"/>
</dbReference>
<dbReference type="FunFam" id="3.30.300.20:FF:000002">
    <property type="entry name" value="Transcription termination/antitermination protein NusA"/>
    <property type="match status" value="1"/>
</dbReference>
<keyword evidence="3 7" id="KW-0889">Transcription antitermination</keyword>
<comment type="subcellular location">
    <subcellularLocation>
        <location evidence="7">Cytoplasm</location>
    </subcellularLocation>
</comment>
<dbReference type="InterPro" id="IPR004087">
    <property type="entry name" value="KH_dom"/>
</dbReference>
<dbReference type="Pfam" id="PF00575">
    <property type="entry name" value="S1"/>
    <property type="match status" value="1"/>
</dbReference>
<proteinExistence type="inferred from homology"/>
<evidence type="ECO:0000256" key="6">
    <source>
        <dbReference type="ARBA" id="ARBA00023163"/>
    </source>
</evidence>
<dbReference type="Proteomes" id="UP000274556">
    <property type="component" value="Unassembled WGS sequence"/>
</dbReference>
<evidence type="ECO:0000313" key="10">
    <source>
        <dbReference type="Proteomes" id="UP000274556"/>
    </source>
</evidence>
<protein>
    <recommendedName>
        <fullName evidence="7">Transcription termination/antitermination protein NusA</fullName>
    </recommendedName>
</protein>
<dbReference type="Pfam" id="PF13184">
    <property type="entry name" value="KH_NusA_1st"/>
    <property type="match status" value="1"/>
</dbReference>
<evidence type="ECO:0000256" key="7">
    <source>
        <dbReference type="HAMAP-Rule" id="MF_00945"/>
    </source>
</evidence>
<dbReference type="CDD" id="cd02134">
    <property type="entry name" value="KH-II_NusA_rpt1"/>
    <property type="match status" value="1"/>
</dbReference>
<dbReference type="CDD" id="cd22529">
    <property type="entry name" value="KH-II_NusA_rpt2"/>
    <property type="match status" value="1"/>
</dbReference>
<dbReference type="Pfam" id="PF14520">
    <property type="entry name" value="HHH_5"/>
    <property type="match status" value="1"/>
</dbReference>
<dbReference type="InterPro" id="IPR025249">
    <property type="entry name" value="TF_NusA_KH_1st"/>
</dbReference>
<dbReference type="SUPFAM" id="SSF69705">
    <property type="entry name" value="Transcription factor NusA, N-terminal domain"/>
    <property type="match status" value="1"/>
</dbReference>
<accession>A0A495V9M4</accession>
<dbReference type="InterPro" id="IPR010214">
    <property type="entry name" value="Tscrpt_termin_fac_NusA_C_rpt"/>
</dbReference>
<dbReference type="HAMAP" id="MF_00945_B">
    <property type="entry name" value="NusA_B"/>
    <property type="match status" value="1"/>
</dbReference>
<keyword evidence="6 7" id="KW-0804">Transcription</keyword>
<dbReference type="GO" id="GO:0031564">
    <property type="term" value="P:transcription antitermination"/>
    <property type="evidence" value="ECO:0007669"/>
    <property type="project" value="UniProtKB-UniRule"/>
</dbReference>
<reference evidence="9 10" key="1">
    <citation type="submission" date="2018-10" db="EMBL/GenBank/DDBJ databases">
        <title>Genomic Encyclopedia of Archaeal and Bacterial Type Strains, Phase II (KMG-II): from individual species to whole genera.</title>
        <authorList>
            <person name="Goeker M."/>
        </authorList>
    </citation>
    <scope>NUCLEOTIDE SEQUENCE [LARGE SCALE GENOMIC DNA]</scope>
    <source>
        <strain evidence="9 10">DSM 235</strain>
    </source>
</reference>
<dbReference type="InterPro" id="IPR012340">
    <property type="entry name" value="NA-bd_OB-fold"/>
</dbReference>
<dbReference type="OrthoDB" id="9807233at2"/>
<dbReference type="Pfam" id="PF26594">
    <property type="entry name" value="KH_NusA_2nd"/>
    <property type="match status" value="1"/>
</dbReference>
<dbReference type="GO" id="GO:0006353">
    <property type="term" value="P:DNA-templated transcription termination"/>
    <property type="evidence" value="ECO:0007669"/>
    <property type="project" value="UniProtKB-UniRule"/>
</dbReference>
<dbReference type="AlphaFoldDB" id="A0A495V9M4"/>
<gene>
    <name evidence="7" type="primary">nusA</name>
    <name evidence="9" type="ORF">BDD21_3599</name>
</gene>
<dbReference type="Gene3D" id="3.30.1480.10">
    <property type="entry name" value="NusA, N-terminal domain"/>
    <property type="match status" value="1"/>
</dbReference>
<dbReference type="PROSITE" id="PS50084">
    <property type="entry name" value="KH_TYPE_1"/>
    <property type="match status" value="1"/>
</dbReference>
<comment type="caution">
    <text evidence="9">The sequence shown here is derived from an EMBL/GenBank/DDBJ whole genome shotgun (WGS) entry which is preliminary data.</text>
</comment>
<dbReference type="InterPro" id="IPR003029">
    <property type="entry name" value="S1_domain"/>
</dbReference>